<dbReference type="Gene3D" id="3.40.640.10">
    <property type="entry name" value="Type I PLP-dependent aspartate aminotransferase-like (Major domain)"/>
    <property type="match status" value="1"/>
</dbReference>
<dbReference type="InterPro" id="IPR015421">
    <property type="entry name" value="PyrdxlP-dep_Trfase_major"/>
</dbReference>
<evidence type="ECO:0000313" key="4">
    <source>
        <dbReference type="Proteomes" id="UP001265550"/>
    </source>
</evidence>
<evidence type="ECO:0000313" key="3">
    <source>
        <dbReference type="EMBL" id="MDR7096408.1"/>
    </source>
</evidence>
<reference evidence="3 4" key="1">
    <citation type="submission" date="2023-07" db="EMBL/GenBank/DDBJ databases">
        <title>Sorghum-associated microbial communities from plants grown in Nebraska, USA.</title>
        <authorList>
            <person name="Schachtman D."/>
        </authorList>
    </citation>
    <scope>NUCLEOTIDE SEQUENCE [LARGE SCALE GENOMIC DNA]</scope>
    <source>
        <strain evidence="3 4">BE240</strain>
    </source>
</reference>
<evidence type="ECO:0000256" key="2">
    <source>
        <dbReference type="ARBA" id="ARBA00022679"/>
    </source>
</evidence>
<keyword evidence="4" id="KW-1185">Reference proteome</keyword>
<proteinExistence type="predicted"/>
<protein>
    <submittedName>
        <fullName evidence="3">Adenosylmethionine-8-amino-7-oxononanoate aminotransferase</fullName>
    </submittedName>
</protein>
<comment type="caution">
    <text evidence="3">The sequence shown here is derived from an EMBL/GenBank/DDBJ whole genome shotgun (WGS) entry which is preliminary data.</text>
</comment>
<keyword evidence="2" id="KW-0808">Transferase</keyword>
<dbReference type="SUPFAM" id="SSF53383">
    <property type="entry name" value="PLP-dependent transferases"/>
    <property type="match status" value="1"/>
</dbReference>
<sequence length="198" mass="20835">MSANAVAPAQPWWVNLFGHNHPTIRAALIDQLHTLGHVMLAGFTHGQVVELSERLAARTGLGHAFYGSDGASATEFALKMSAHHWRNAGRAGKCRFVSVAGGYHGETVGALAVTDIALFREAYAPLVRMAATVPSPDARQAAPGDTPADVAEGAAASLGDWLAEHAHETAAVIIEPLIQCAAGKAMHDPLYLKCETRA</sequence>
<keyword evidence="1 3" id="KW-0032">Aminotransferase</keyword>
<organism evidence="3 4">
    <name type="scientific">Hydrogenophaga laconesensis</name>
    <dbReference type="NCBI Taxonomy" id="1805971"/>
    <lineage>
        <taxon>Bacteria</taxon>
        <taxon>Pseudomonadati</taxon>
        <taxon>Pseudomonadota</taxon>
        <taxon>Betaproteobacteria</taxon>
        <taxon>Burkholderiales</taxon>
        <taxon>Comamonadaceae</taxon>
        <taxon>Hydrogenophaga</taxon>
    </lineage>
</organism>
<dbReference type="GO" id="GO:0008483">
    <property type="term" value="F:transaminase activity"/>
    <property type="evidence" value="ECO:0007669"/>
    <property type="project" value="UniProtKB-KW"/>
</dbReference>
<dbReference type="Proteomes" id="UP001265550">
    <property type="component" value="Unassembled WGS sequence"/>
</dbReference>
<dbReference type="PANTHER" id="PTHR42684">
    <property type="entry name" value="ADENOSYLMETHIONINE-8-AMINO-7-OXONONANOATE AMINOTRANSFERASE"/>
    <property type="match status" value="1"/>
</dbReference>
<name>A0ABU1VG02_9BURK</name>
<accession>A0ABU1VG02</accession>
<dbReference type="EMBL" id="JAVDWE010000014">
    <property type="protein sequence ID" value="MDR7096408.1"/>
    <property type="molecule type" value="Genomic_DNA"/>
</dbReference>
<dbReference type="PANTHER" id="PTHR42684:SF17">
    <property type="entry name" value="ADENOSYLMETHIONINE-8-AMINO-7-OXONONANOATE AMINOTRANSFERASE"/>
    <property type="match status" value="1"/>
</dbReference>
<evidence type="ECO:0000256" key="1">
    <source>
        <dbReference type="ARBA" id="ARBA00022576"/>
    </source>
</evidence>
<dbReference type="InterPro" id="IPR015424">
    <property type="entry name" value="PyrdxlP-dep_Trfase"/>
</dbReference>
<dbReference type="Pfam" id="PF00202">
    <property type="entry name" value="Aminotran_3"/>
    <property type="match status" value="1"/>
</dbReference>
<gene>
    <name evidence="3" type="ORF">J2X09_004165</name>
</gene>
<dbReference type="InterPro" id="IPR005814">
    <property type="entry name" value="Aminotrans_3"/>
</dbReference>